<evidence type="ECO:0000256" key="1">
    <source>
        <dbReference type="ARBA" id="ARBA00004123"/>
    </source>
</evidence>
<name>A0AAV4V3M2_CAEEX</name>
<evidence type="ECO:0000313" key="5">
    <source>
        <dbReference type="EMBL" id="GIY64398.1"/>
    </source>
</evidence>
<dbReference type="InterPro" id="IPR056235">
    <property type="entry name" value="INTS4_8HBD"/>
</dbReference>
<evidence type="ECO:0000313" key="6">
    <source>
        <dbReference type="Proteomes" id="UP001054945"/>
    </source>
</evidence>
<feature type="domain" description="INTS4 8 helical bundle" evidence="3">
    <location>
        <begin position="63"/>
        <end position="248"/>
    </location>
</feature>
<dbReference type="AlphaFoldDB" id="A0AAV4V3M2"/>
<gene>
    <name evidence="5" type="primary">INTS4</name>
    <name evidence="5" type="ORF">CEXT_481</name>
</gene>
<keyword evidence="2" id="KW-0539">Nucleus</keyword>
<protein>
    <submittedName>
        <fullName evidence="5">Integrator complex subunit 4</fullName>
    </submittedName>
</protein>
<reference evidence="5 6" key="1">
    <citation type="submission" date="2021-06" db="EMBL/GenBank/DDBJ databases">
        <title>Caerostris extrusa draft genome.</title>
        <authorList>
            <person name="Kono N."/>
            <person name="Arakawa K."/>
        </authorList>
    </citation>
    <scope>NUCLEOTIDE SEQUENCE [LARGE SCALE GENOMIC DNA]</scope>
</reference>
<dbReference type="Pfam" id="PF25458">
    <property type="entry name" value="INTS4_C"/>
    <property type="match status" value="1"/>
</dbReference>
<dbReference type="PANTHER" id="PTHR20938:SF0">
    <property type="entry name" value="INTEGRATOR COMPLEX SUBUNIT 4"/>
    <property type="match status" value="1"/>
</dbReference>
<keyword evidence="6" id="KW-1185">Reference proteome</keyword>
<dbReference type="InterPro" id="IPR057412">
    <property type="entry name" value="INTS4_C"/>
</dbReference>
<dbReference type="EMBL" id="BPLR01013873">
    <property type="protein sequence ID" value="GIY64398.1"/>
    <property type="molecule type" value="Genomic_DNA"/>
</dbReference>
<organism evidence="5 6">
    <name type="scientific">Caerostris extrusa</name>
    <name type="common">Bark spider</name>
    <name type="synonym">Caerostris bankana</name>
    <dbReference type="NCBI Taxonomy" id="172846"/>
    <lineage>
        <taxon>Eukaryota</taxon>
        <taxon>Metazoa</taxon>
        <taxon>Ecdysozoa</taxon>
        <taxon>Arthropoda</taxon>
        <taxon>Chelicerata</taxon>
        <taxon>Arachnida</taxon>
        <taxon>Araneae</taxon>
        <taxon>Araneomorphae</taxon>
        <taxon>Entelegynae</taxon>
        <taxon>Araneoidea</taxon>
        <taxon>Araneidae</taxon>
        <taxon>Caerostris</taxon>
    </lineage>
</organism>
<accession>A0AAV4V3M2</accession>
<proteinExistence type="predicted"/>
<dbReference type="PANTHER" id="PTHR20938">
    <property type="entry name" value="INTEGRATOR COMPLEX SUBUNIT 4"/>
    <property type="match status" value="1"/>
</dbReference>
<dbReference type="GO" id="GO:0016180">
    <property type="term" value="P:snRNA processing"/>
    <property type="evidence" value="ECO:0007669"/>
    <property type="project" value="TreeGrafter"/>
</dbReference>
<comment type="subcellular location">
    <subcellularLocation>
        <location evidence="1">Nucleus</location>
    </subcellularLocation>
</comment>
<comment type="caution">
    <text evidence="5">The sequence shown here is derived from an EMBL/GenBank/DDBJ whole genome shotgun (WGS) entry which is preliminary data.</text>
</comment>
<dbReference type="Pfam" id="PF24493">
    <property type="entry name" value="INTS4_8HBD"/>
    <property type="match status" value="1"/>
</dbReference>
<feature type="domain" description="Integrator complex subunit 4/Protein SIEL C-terminal Ig-like" evidence="4">
    <location>
        <begin position="265"/>
        <end position="389"/>
    </location>
</feature>
<dbReference type="GO" id="GO:0032039">
    <property type="term" value="C:integrator complex"/>
    <property type="evidence" value="ECO:0007669"/>
    <property type="project" value="TreeGrafter"/>
</dbReference>
<evidence type="ECO:0000259" key="3">
    <source>
        <dbReference type="Pfam" id="PF24493"/>
    </source>
</evidence>
<sequence>MTEQNIEDPAYICNLILVFNAASNCPVMLSLFDDYTQKHYSYLKDTFPHLVPQLKNHQMSIRRKFLNQVLERVAAAEHRNPKARQNILETSIQDLKQLSAIEPKLSAAANCAALYIQCQLLLAKIISNKNWLNPSLLSPLQSSSLKSSLEKGLNSEEVICLRQLRLRALSLQLMVLIRSNTSALGPCEAFLEQADSLQRFQEDQGLTPDSFTSALFRDLDSLEDPKPGTVARVLQPLLQSCPCPSLRLNVDSPEGLERVKQASAVIHEPAADSESVHKFTAGLVLGITMDAEIENVENIKNVKVKVQLILPRLADFRQQGELQYRLYTSVLLSHSIWSESCHVEMSLVLDFSDTEASARNNQRNTGWLKIEDNTIELSKPVKVNISPKAAKKGI</sequence>
<evidence type="ECO:0000256" key="2">
    <source>
        <dbReference type="ARBA" id="ARBA00023242"/>
    </source>
</evidence>
<evidence type="ECO:0000259" key="4">
    <source>
        <dbReference type="Pfam" id="PF25458"/>
    </source>
</evidence>
<dbReference type="Proteomes" id="UP001054945">
    <property type="component" value="Unassembled WGS sequence"/>
</dbReference>